<reference evidence="1 2" key="1">
    <citation type="submission" date="2011-12" db="EMBL/GenBank/DDBJ databases">
        <title>Whole genome shotgun sequence of Gordonia effusa NBRC 100432.</title>
        <authorList>
            <person name="Yoshida I."/>
            <person name="Takarada H."/>
            <person name="Hosoyama A."/>
            <person name="Tsuchikane K."/>
            <person name="Katsumata H."/>
            <person name="Yamazaki S."/>
            <person name="Fujita N."/>
        </authorList>
    </citation>
    <scope>NUCLEOTIDE SEQUENCE [LARGE SCALE GENOMIC DNA]</scope>
    <source>
        <strain evidence="1 2">NBRC 100432</strain>
    </source>
</reference>
<evidence type="ECO:0000313" key="2">
    <source>
        <dbReference type="Proteomes" id="UP000035034"/>
    </source>
</evidence>
<organism evidence="1 2">
    <name type="scientific">Gordonia effusa NBRC 100432</name>
    <dbReference type="NCBI Taxonomy" id="1077974"/>
    <lineage>
        <taxon>Bacteria</taxon>
        <taxon>Bacillati</taxon>
        <taxon>Actinomycetota</taxon>
        <taxon>Actinomycetes</taxon>
        <taxon>Mycobacteriales</taxon>
        <taxon>Gordoniaceae</taxon>
        <taxon>Gordonia</taxon>
    </lineage>
</organism>
<dbReference type="EMBL" id="BAEH01000014">
    <property type="protein sequence ID" value="GAB16803.1"/>
    <property type="molecule type" value="Genomic_DNA"/>
</dbReference>
<gene>
    <name evidence="1" type="ORF">GOEFS_014_00450</name>
</gene>
<name>H0QVF2_9ACTN</name>
<evidence type="ECO:0000313" key="1">
    <source>
        <dbReference type="EMBL" id="GAB16803.1"/>
    </source>
</evidence>
<comment type="caution">
    <text evidence="1">The sequence shown here is derived from an EMBL/GenBank/DDBJ whole genome shotgun (WGS) entry which is preliminary data.</text>
</comment>
<proteinExistence type="predicted"/>
<dbReference type="AlphaFoldDB" id="H0QVF2"/>
<dbReference type="Proteomes" id="UP000035034">
    <property type="component" value="Unassembled WGS sequence"/>
</dbReference>
<protein>
    <submittedName>
        <fullName evidence="1">Uncharacterized protein</fullName>
    </submittedName>
</protein>
<keyword evidence="2" id="KW-1185">Reference proteome</keyword>
<accession>H0QVF2</accession>
<sequence length="138" mass="15079">MAPIHINDHELYDYDVVLRLIDTRILTVAGTFVHEDGRREYEFLAGALPLSLYDGGFGYSRDPVEVGDSDDLIYLGSFAVTNALPLPEGLFGHCAEIRLVAEVEVPSDAIVVGEDGKPTAIETLGERDFPDLPLAIFS</sequence>